<evidence type="ECO:0000313" key="1">
    <source>
        <dbReference type="EMBL" id="TET12077.1"/>
    </source>
</evidence>
<evidence type="ECO:0008006" key="3">
    <source>
        <dbReference type="Google" id="ProtNLM"/>
    </source>
</evidence>
<dbReference type="Proteomes" id="UP000316360">
    <property type="component" value="Unassembled WGS sequence"/>
</dbReference>
<accession>A0A523S252</accession>
<evidence type="ECO:0000313" key="2">
    <source>
        <dbReference type="Proteomes" id="UP000316360"/>
    </source>
</evidence>
<protein>
    <recommendedName>
        <fullName evidence="3">Transposase DDE domain-containing protein</fullName>
    </recommendedName>
</protein>
<dbReference type="AlphaFoldDB" id="A0A523S252"/>
<sequence>MNVTTLDAEGNSFKIYKLYKDRWTIENQGIRYLSQRWSLRDLAGRNLNSIQARIWTILMLYNAVKILEMKYEGKMEKLQDEMREKGERSYLSGSALIVYGRDKYYGIFSGVKYAELVAKFTAKSTAKSTAKEIARELEKMLVEKASKKKIAELIKRLKQE</sequence>
<reference evidence="1 2" key="1">
    <citation type="submission" date="2019-03" db="EMBL/GenBank/DDBJ databases">
        <title>Metabolic potential of uncultured bacteria and archaea associated with petroleum seepage in deep-sea sediments.</title>
        <authorList>
            <person name="Dong X."/>
            <person name="Hubert C."/>
        </authorList>
    </citation>
    <scope>NUCLEOTIDE SEQUENCE [LARGE SCALE GENOMIC DNA]</scope>
    <source>
        <strain evidence="1">E44_bin7</strain>
    </source>
</reference>
<organism evidence="1 2">
    <name type="scientific">Aerophobetes bacterium</name>
    <dbReference type="NCBI Taxonomy" id="2030807"/>
    <lineage>
        <taxon>Bacteria</taxon>
        <taxon>Candidatus Aerophobota</taxon>
    </lineage>
</organism>
<gene>
    <name evidence="1" type="ORF">E3J84_02090</name>
</gene>
<proteinExistence type="predicted"/>
<comment type="caution">
    <text evidence="1">The sequence shown here is derived from an EMBL/GenBank/DDBJ whole genome shotgun (WGS) entry which is preliminary data.</text>
</comment>
<name>A0A523S252_UNCAE</name>
<dbReference type="EMBL" id="SOKJ01000110">
    <property type="protein sequence ID" value="TET12077.1"/>
    <property type="molecule type" value="Genomic_DNA"/>
</dbReference>